<dbReference type="Proteomes" id="UP000308038">
    <property type="component" value="Unassembled WGS sequence"/>
</dbReference>
<evidence type="ECO:0008006" key="5">
    <source>
        <dbReference type="Google" id="ProtNLM"/>
    </source>
</evidence>
<dbReference type="EMBL" id="SSTI01000005">
    <property type="protein sequence ID" value="THG40102.1"/>
    <property type="molecule type" value="Genomic_DNA"/>
</dbReference>
<feature type="compositionally biased region" description="Basic and acidic residues" evidence="1">
    <location>
        <begin position="359"/>
        <end position="368"/>
    </location>
</feature>
<reference evidence="3 4" key="1">
    <citation type="submission" date="2019-04" db="EMBL/GenBank/DDBJ databases">
        <title>Microbes associate with the intestines of laboratory mice.</title>
        <authorList>
            <person name="Navarre W."/>
            <person name="Wong E."/>
            <person name="Huang K.C."/>
            <person name="Tropini C."/>
            <person name="Ng K."/>
            <person name="Yu B."/>
        </authorList>
    </citation>
    <scope>NUCLEOTIDE SEQUENCE [LARGE SCALE GENOMIC DNA]</scope>
    <source>
        <strain evidence="3 4">NM83_B4-11</strain>
    </source>
</reference>
<feature type="region of interest" description="Disordered" evidence="1">
    <location>
        <begin position="358"/>
        <end position="378"/>
    </location>
</feature>
<evidence type="ECO:0000256" key="2">
    <source>
        <dbReference type="SAM" id="SignalP"/>
    </source>
</evidence>
<feature type="chain" id="PRO_5045149276" description="TonB-dependent receptor" evidence="2">
    <location>
        <begin position="22"/>
        <end position="506"/>
    </location>
</feature>
<dbReference type="RefSeq" id="WP_136451345.1">
    <property type="nucleotide sequence ID" value="NZ_SSTI01000005.1"/>
</dbReference>
<evidence type="ECO:0000256" key="1">
    <source>
        <dbReference type="SAM" id="MobiDB-lite"/>
    </source>
</evidence>
<evidence type="ECO:0000313" key="4">
    <source>
        <dbReference type="Proteomes" id="UP000308038"/>
    </source>
</evidence>
<feature type="region of interest" description="Disordered" evidence="1">
    <location>
        <begin position="20"/>
        <end position="93"/>
    </location>
</feature>
<gene>
    <name evidence="3" type="ORF">E5988_07915</name>
</gene>
<accession>A0ABY2QJN1</accession>
<feature type="compositionally biased region" description="Low complexity" evidence="1">
    <location>
        <begin position="75"/>
        <end position="86"/>
    </location>
</feature>
<comment type="caution">
    <text evidence="3">The sequence shown here is derived from an EMBL/GenBank/DDBJ whole genome shotgun (WGS) entry which is preliminary data.</text>
</comment>
<keyword evidence="2" id="KW-0732">Signal</keyword>
<organism evidence="3 4">
    <name type="scientific">Sphingomonas olei</name>
    <dbReference type="NCBI Taxonomy" id="1886787"/>
    <lineage>
        <taxon>Bacteria</taxon>
        <taxon>Pseudomonadati</taxon>
        <taxon>Pseudomonadota</taxon>
        <taxon>Alphaproteobacteria</taxon>
        <taxon>Sphingomonadales</taxon>
        <taxon>Sphingomonadaceae</taxon>
        <taxon>Sphingomonas</taxon>
    </lineage>
</organism>
<evidence type="ECO:0000313" key="3">
    <source>
        <dbReference type="EMBL" id="THG40102.1"/>
    </source>
</evidence>
<protein>
    <recommendedName>
        <fullName evidence="5">TonB-dependent receptor</fullName>
    </recommendedName>
</protein>
<sequence>MKTMMTLVAGAAIALPAAARAQEPSQAADAHRAQGHGHHHTGPATPAAPPSPAAPTTQGDPHAGHDMREAVTPQAGAHAAHSGHGQEPQHDAPMMDHAAHGAAAMNHGADHQMPAMLGPYGMSREASGTAWQPDSSPVLATMFHAGDWMGMAQGNATLVHSDQGGPRGDRHNFVESMAMVMANRPIGEHGRLGLRGMLSLDPLMGRRGYPLLFAVGETADGVNKLVDRQHPHDLFMELAVSYSHDLGNGRAAFLYAGLPGEPALGPPTFMHRLSGLDNPEAPLGHHWFDSTHITWGVITAGLSTRTWKIEASAFKGREPDEKRWDIETPRLDSWSVRAFWNPTANLSLQASTGFLKSPEQLHPDENEQRTTASATWNKPLGPGANWATTVAWSRKDLQPGPVLNAWLAESLIRWNDKHTVYARAERNDQGELFGEDNPLHHDIFTVNKLSLGYQVEVPVTRDVRLAFGGLASAYAYPHALKPFYGDDGLKSFMVYTRLNFGNRSLR</sequence>
<keyword evidence="4" id="KW-1185">Reference proteome</keyword>
<name>A0ABY2QJN1_9SPHN</name>
<feature type="signal peptide" evidence="2">
    <location>
        <begin position="1"/>
        <end position="21"/>
    </location>
</feature>
<proteinExistence type="predicted"/>